<accession>A0A6I4TU11</accession>
<evidence type="ECO:0000313" key="1">
    <source>
        <dbReference type="EMBL" id="MXO99516.1"/>
    </source>
</evidence>
<comment type="caution">
    <text evidence="1">The sequence shown here is derived from an EMBL/GenBank/DDBJ whole genome shotgun (WGS) entry which is preliminary data.</text>
</comment>
<organism evidence="1 2">
    <name type="scientific">Croceibacterium xixiisoli</name>
    <dbReference type="NCBI Taxonomy" id="1476466"/>
    <lineage>
        <taxon>Bacteria</taxon>
        <taxon>Pseudomonadati</taxon>
        <taxon>Pseudomonadota</taxon>
        <taxon>Alphaproteobacteria</taxon>
        <taxon>Sphingomonadales</taxon>
        <taxon>Erythrobacteraceae</taxon>
        <taxon>Croceibacterium</taxon>
    </lineage>
</organism>
<protein>
    <submittedName>
        <fullName evidence="1">Uncharacterized protein</fullName>
    </submittedName>
</protein>
<dbReference type="AlphaFoldDB" id="A0A6I4TU11"/>
<gene>
    <name evidence="1" type="ORF">GRI97_11000</name>
</gene>
<name>A0A6I4TU11_9SPHN</name>
<dbReference type="RefSeq" id="WP_161391232.1">
    <property type="nucleotide sequence ID" value="NZ_JBHSCP010000001.1"/>
</dbReference>
<reference evidence="1 2" key="1">
    <citation type="submission" date="2019-12" db="EMBL/GenBank/DDBJ databases">
        <title>Genomic-based taxomic classification of the family Erythrobacteraceae.</title>
        <authorList>
            <person name="Xu L."/>
        </authorList>
    </citation>
    <scope>NUCLEOTIDE SEQUENCE [LARGE SCALE GENOMIC DNA]</scope>
    <source>
        <strain evidence="1 2">S36</strain>
    </source>
</reference>
<keyword evidence="2" id="KW-1185">Reference proteome</keyword>
<dbReference type="EMBL" id="WTYJ01000002">
    <property type="protein sequence ID" value="MXO99516.1"/>
    <property type="molecule type" value="Genomic_DNA"/>
</dbReference>
<sequence length="234" mass="24721">MAHPAAATPPDMLTVRDVLFGSTPNQVMVLRTTQDNLGQYYAEQRDTILIVIDRATGREQQYPVYRMRSEADFDIDPMGDRRIARAVPLANAVDPFALLTAAGGMPLIGDGDPPAEGWNTGTAADVDGVMVLTFADGRTARAPMAAILQQMDATLQTTAGVLGDYSRIAPIGTADLLSGRTHACRPISARRIDDRSGTAATAILRVDCEEDGDAGISLLTVLTMDSAADGSAAD</sequence>
<dbReference type="Proteomes" id="UP000469430">
    <property type="component" value="Unassembled WGS sequence"/>
</dbReference>
<proteinExistence type="predicted"/>
<evidence type="ECO:0000313" key="2">
    <source>
        <dbReference type="Proteomes" id="UP000469430"/>
    </source>
</evidence>